<gene>
    <name evidence="1" type="ORF">HAX54_052433</name>
</gene>
<protein>
    <submittedName>
        <fullName evidence="1">Uncharacterized protein</fullName>
    </submittedName>
</protein>
<organism evidence="1 2">
    <name type="scientific">Datura stramonium</name>
    <name type="common">Jimsonweed</name>
    <name type="synonym">Common thornapple</name>
    <dbReference type="NCBI Taxonomy" id="4076"/>
    <lineage>
        <taxon>Eukaryota</taxon>
        <taxon>Viridiplantae</taxon>
        <taxon>Streptophyta</taxon>
        <taxon>Embryophyta</taxon>
        <taxon>Tracheophyta</taxon>
        <taxon>Spermatophyta</taxon>
        <taxon>Magnoliopsida</taxon>
        <taxon>eudicotyledons</taxon>
        <taxon>Gunneridae</taxon>
        <taxon>Pentapetalae</taxon>
        <taxon>asterids</taxon>
        <taxon>lamiids</taxon>
        <taxon>Solanales</taxon>
        <taxon>Solanaceae</taxon>
        <taxon>Solanoideae</taxon>
        <taxon>Datureae</taxon>
        <taxon>Datura</taxon>
    </lineage>
</organism>
<proteinExistence type="predicted"/>
<comment type="caution">
    <text evidence="1">The sequence shown here is derived from an EMBL/GenBank/DDBJ whole genome shotgun (WGS) entry which is preliminary data.</text>
</comment>
<evidence type="ECO:0000313" key="1">
    <source>
        <dbReference type="EMBL" id="MCD7449471.1"/>
    </source>
</evidence>
<dbReference type="Proteomes" id="UP000823775">
    <property type="component" value="Unassembled WGS sequence"/>
</dbReference>
<sequence length="104" mass="12063">MTWFFRVSNGKEEKRMEGKRGTTNLVLFGRGEDGGFFSPVGGGSVRRRWWRRNGGRSQLCCCSGEREKKWWRRGFPEMGDREEGQRVVFRRVRGERGERVCGGG</sequence>
<dbReference type="EMBL" id="JACEIK010000095">
    <property type="protein sequence ID" value="MCD7449471.1"/>
    <property type="molecule type" value="Genomic_DNA"/>
</dbReference>
<accession>A0ABS8RTB1</accession>
<evidence type="ECO:0000313" key="2">
    <source>
        <dbReference type="Proteomes" id="UP000823775"/>
    </source>
</evidence>
<name>A0ABS8RTB1_DATST</name>
<reference evidence="1 2" key="1">
    <citation type="journal article" date="2021" name="BMC Genomics">
        <title>Datura genome reveals duplications of psychoactive alkaloid biosynthetic genes and high mutation rate following tissue culture.</title>
        <authorList>
            <person name="Rajewski A."/>
            <person name="Carter-House D."/>
            <person name="Stajich J."/>
            <person name="Litt A."/>
        </authorList>
    </citation>
    <scope>NUCLEOTIDE SEQUENCE [LARGE SCALE GENOMIC DNA]</scope>
    <source>
        <strain evidence="1">AR-01</strain>
    </source>
</reference>
<keyword evidence="2" id="KW-1185">Reference proteome</keyword>